<keyword evidence="2" id="KW-1185">Reference proteome</keyword>
<proteinExistence type="predicted"/>
<sequence>MEYSSSNFPVLLFTAHLPPAQPSPALPARIGEYQSAITYLRLSVDLIDKVNQDTVGIYDPPEASRAIVAWCYSAEEPAVEAQAFFHDEETAKILGPDAQSFTDPSRLQVAVGREFIAIAESNVVKA</sequence>
<accession>A0A8H8QK16</accession>
<reference evidence="1" key="1">
    <citation type="submission" date="2018-08" db="EMBL/GenBank/DDBJ databases">
        <authorList>
            <person name="Guldener U."/>
        </authorList>
    </citation>
    <scope>NUCLEOTIDE SEQUENCE</scope>
    <source>
        <strain evidence="1">UB2</strain>
    </source>
</reference>
<name>A0A8H8QK16_9BASI</name>
<dbReference type="Proteomes" id="UP000658997">
    <property type="component" value="Unassembled WGS sequence"/>
</dbReference>
<dbReference type="AlphaFoldDB" id="A0A8H8QK16"/>
<organism evidence="1 2">
    <name type="scientific">Ustilago bromivora</name>
    <dbReference type="NCBI Taxonomy" id="307758"/>
    <lineage>
        <taxon>Eukaryota</taxon>
        <taxon>Fungi</taxon>
        <taxon>Dikarya</taxon>
        <taxon>Basidiomycota</taxon>
        <taxon>Ustilaginomycotina</taxon>
        <taxon>Ustilaginomycetes</taxon>
        <taxon>Ustilaginales</taxon>
        <taxon>Ustilaginaceae</taxon>
        <taxon>Ustilago</taxon>
    </lineage>
</organism>
<gene>
    <name evidence="1" type="ORF">UBRO2_00799</name>
</gene>
<evidence type="ECO:0008006" key="3">
    <source>
        <dbReference type="Google" id="ProtNLM"/>
    </source>
</evidence>
<dbReference type="EMBL" id="ULHB01000008">
    <property type="protein sequence ID" value="SYW75565.1"/>
    <property type="molecule type" value="Genomic_DNA"/>
</dbReference>
<evidence type="ECO:0000313" key="1">
    <source>
        <dbReference type="EMBL" id="SYW75565.1"/>
    </source>
</evidence>
<protein>
    <recommendedName>
        <fullName evidence="3">EthD domain-containing protein</fullName>
    </recommendedName>
</protein>
<comment type="caution">
    <text evidence="1">The sequence shown here is derived from an EMBL/GenBank/DDBJ whole genome shotgun (WGS) entry which is preliminary data.</text>
</comment>
<evidence type="ECO:0000313" key="2">
    <source>
        <dbReference type="Proteomes" id="UP000658997"/>
    </source>
</evidence>